<sequence>MFASHDEVSGFSKIQMNCPDWSVFQKEILATFAKSEDQTLLPPTINLLLFATPTRFANMAFRLAGKHGAGRCNASCTDSNVRQEILRQRWLSFMASGIGFR</sequence>
<evidence type="ECO:0000313" key="2">
    <source>
        <dbReference type="Proteomes" id="UP001058713"/>
    </source>
</evidence>
<gene>
    <name evidence="1" type="ORF">K3721_09745</name>
</gene>
<dbReference type="EMBL" id="CP081070">
    <property type="protein sequence ID" value="UWQ52334.1"/>
    <property type="molecule type" value="Genomic_DNA"/>
</dbReference>
<proteinExistence type="predicted"/>
<dbReference type="Proteomes" id="UP001058713">
    <property type="component" value="Chromosome"/>
</dbReference>
<dbReference type="AlphaFoldDB" id="A0A9Q9HBZ3"/>
<reference evidence="1" key="1">
    <citation type="submission" date="2021-08" db="EMBL/GenBank/DDBJ databases">
        <authorList>
            <person name="Nwanade C."/>
            <person name="Wang M."/>
            <person name="Masoudi A."/>
            <person name="Yu Z."/>
            <person name="Liu J."/>
        </authorList>
    </citation>
    <scope>NUCLEOTIDE SEQUENCE</scope>
    <source>
        <strain evidence="1">S122</strain>
    </source>
</reference>
<protein>
    <submittedName>
        <fullName evidence="1">Uncharacterized protein</fullName>
    </submittedName>
</protein>
<name>A0A9Q9HBZ3_LEICA</name>
<organism evidence="1 2">
    <name type="scientific">Leisingera caerulea</name>
    <name type="common">Phaeobacter caeruleus</name>
    <dbReference type="NCBI Taxonomy" id="506591"/>
    <lineage>
        <taxon>Bacteria</taxon>
        <taxon>Pseudomonadati</taxon>
        <taxon>Pseudomonadota</taxon>
        <taxon>Alphaproteobacteria</taxon>
        <taxon>Rhodobacterales</taxon>
        <taxon>Roseobacteraceae</taxon>
        <taxon>Leisingera</taxon>
    </lineage>
</organism>
<dbReference type="KEGG" id="lcae:K3721_09745"/>
<accession>A0A9Q9HBZ3</accession>
<evidence type="ECO:0000313" key="1">
    <source>
        <dbReference type="EMBL" id="UWQ52334.1"/>
    </source>
</evidence>
<dbReference type="RefSeq" id="WP_259970220.1">
    <property type="nucleotide sequence ID" value="NZ_CP081070.1"/>
</dbReference>